<proteinExistence type="predicted"/>
<comment type="caution">
    <text evidence="3">The sequence shown here is derived from an EMBL/GenBank/DDBJ whole genome shotgun (WGS) entry which is preliminary data.</text>
</comment>
<evidence type="ECO:0000256" key="1">
    <source>
        <dbReference type="SAM" id="MobiDB-lite"/>
    </source>
</evidence>
<feature type="compositionally biased region" description="Polar residues" evidence="1">
    <location>
        <begin position="120"/>
        <end position="129"/>
    </location>
</feature>
<dbReference type="InterPro" id="IPR025392">
    <property type="entry name" value="DUF4124"/>
</dbReference>
<dbReference type="Proteomes" id="UP001595476">
    <property type="component" value="Unassembled WGS sequence"/>
</dbReference>
<dbReference type="Pfam" id="PF13511">
    <property type="entry name" value="DUF4124"/>
    <property type="match status" value="1"/>
</dbReference>
<evidence type="ECO:0000313" key="3">
    <source>
        <dbReference type="EMBL" id="MFC3152493.1"/>
    </source>
</evidence>
<organism evidence="3 4">
    <name type="scientific">Litoribrevibacter euphylliae</name>
    <dbReference type="NCBI Taxonomy" id="1834034"/>
    <lineage>
        <taxon>Bacteria</taxon>
        <taxon>Pseudomonadati</taxon>
        <taxon>Pseudomonadota</taxon>
        <taxon>Gammaproteobacteria</taxon>
        <taxon>Oceanospirillales</taxon>
        <taxon>Oceanospirillaceae</taxon>
        <taxon>Litoribrevibacter</taxon>
    </lineage>
</organism>
<reference evidence="4" key="1">
    <citation type="journal article" date="2019" name="Int. J. Syst. Evol. Microbiol.">
        <title>The Global Catalogue of Microorganisms (GCM) 10K type strain sequencing project: providing services to taxonomists for standard genome sequencing and annotation.</title>
        <authorList>
            <consortium name="The Broad Institute Genomics Platform"/>
            <consortium name="The Broad Institute Genome Sequencing Center for Infectious Disease"/>
            <person name="Wu L."/>
            <person name="Ma J."/>
        </authorList>
    </citation>
    <scope>NUCLEOTIDE SEQUENCE [LARGE SCALE GENOMIC DNA]</scope>
    <source>
        <strain evidence="4">KCTC 52438</strain>
    </source>
</reference>
<keyword evidence="4" id="KW-1185">Reference proteome</keyword>
<sequence length="162" mass="18222">MKIMIKLLILALIGVFVAPMVMKGPDGQPLISWKDFFSSPAPDDPSPSVSPNAPASPSGLTTVYKWKDKDGQWHFSDKPQDHVQNETLKYNPNANIIQSLAKKEEEPEVVVEPVKEPKTSTEPSLTTVPLTEVPELMDQAKQYQQMVDQRNEMLQQYNTTKK</sequence>
<evidence type="ECO:0000259" key="2">
    <source>
        <dbReference type="Pfam" id="PF13511"/>
    </source>
</evidence>
<name>A0ABV7HF69_9GAMM</name>
<feature type="region of interest" description="Disordered" evidence="1">
    <location>
        <begin position="102"/>
        <end position="129"/>
    </location>
</feature>
<protein>
    <submittedName>
        <fullName evidence="3">DUF4124 domain-containing protein</fullName>
    </submittedName>
</protein>
<feature type="compositionally biased region" description="Low complexity" evidence="1">
    <location>
        <begin position="40"/>
        <end position="58"/>
    </location>
</feature>
<dbReference type="RefSeq" id="WP_386722423.1">
    <property type="nucleotide sequence ID" value="NZ_JBHRSZ010000007.1"/>
</dbReference>
<feature type="domain" description="DUF4124" evidence="2">
    <location>
        <begin position="56"/>
        <end position="102"/>
    </location>
</feature>
<gene>
    <name evidence="3" type="ORF">ACFOEK_15770</name>
</gene>
<dbReference type="EMBL" id="JBHRSZ010000007">
    <property type="protein sequence ID" value="MFC3152493.1"/>
    <property type="molecule type" value="Genomic_DNA"/>
</dbReference>
<evidence type="ECO:0000313" key="4">
    <source>
        <dbReference type="Proteomes" id="UP001595476"/>
    </source>
</evidence>
<feature type="region of interest" description="Disordered" evidence="1">
    <location>
        <begin position="40"/>
        <end position="61"/>
    </location>
</feature>
<accession>A0ABV7HF69</accession>